<name>A0A644XVE1_9ZZZZ</name>
<reference evidence="1" key="1">
    <citation type="submission" date="2019-08" db="EMBL/GenBank/DDBJ databases">
        <authorList>
            <person name="Kucharzyk K."/>
            <person name="Murdoch R.W."/>
            <person name="Higgins S."/>
            <person name="Loffler F."/>
        </authorList>
    </citation>
    <scope>NUCLEOTIDE SEQUENCE</scope>
</reference>
<proteinExistence type="predicted"/>
<dbReference type="AlphaFoldDB" id="A0A644XVE1"/>
<comment type="caution">
    <text evidence="1">The sequence shown here is derived from an EMBL/GenBank/DDBJ whole genome shotgun (WGS) entry which is preliminary data.</text>
</comment>
<evidence type="ECO:0000313" key="1">
    <source>
        <dbReference type="EMBL" id="MPM20186.1"/>
    </source>
</evidence>
<dbReference type="EMBL" id="VSSQ01003328">
    <property type="protein sequence ID" value="MPM20186.1"/>
    <property type="molecule type" value="Genomic_DNA"/>
</dbReference>
<accession>A0A644XVE1</accession>
<organism evidence="1">
    <name type="scientific">bioreactor metagenome</name>
    <dbReference type="NCBI Taxonomy" id="1076179"/>
    <lineage>
        <taxon>unclassified sequences</taxon>
        <taxon>metagenomes</taxon>
        <taxon>ecological metagenomes</taxon>
    </lineage>
</organism>
<sequence length="74" mass="8199">MTPLTDERPFSDVLSDWISRHGGSAYAVSDGRILSARRQTVSNWLDGRPCQFELEVRALMAAVDSGYRPARTSA</sequence>
<gene>
    <name evidence="1" type="ORF">SDC9_66615</name>
</gene>
<protein>
    <submittedName>
        <fullName evidence="1">Uncharacterized protein</fullName>
    </submittedName>
</protein>